<keyword evidence="3" id="KW-1185">Reference proteome</keyword>
<protein>
    <submittedName>
        <fullName evidence="1">Uncharacterized protein</fullName>
    </submittedName>
</protein>
<sequence>MVEFAFRVRVLGCAQQGTQVNPGLFVHARHDSGPGAQATAAAWGLLPGWGGTGRKGFSGPGFAVAFRQSAHLPHSAPRHTWGPWLLPPVSSP</sequence>
<dbReference type="Proteomes" id="UP000652720">
    <property type="component" value="Unassembled WGS sequence"/>
</dbReference>
<reference evidence="3" key="3">
    <citation type="journal article" date="2019" name="Int. J. Syst. Evol. Microbiol.">
        <title>The Global Catalogue of Microorganisms (GCM) 10K type strain sequencing project: providing services to taxonomists for standard genome sequencing and annotation.</title>
        <authorList>
            <consortium name="The Broad Institute Genomics Platform"/>
            <consortium name="The Broad Institute Genome Sequencing Center for Infectious Disease"/>
            <person name="Wu L."/>
            <person name="Ma J."/>
        </authorList>
    </citation>
    <scope>NUCLEOTIDE SEQUENCE [LARGE SCALE GENOMIC DNA]</scope>
    <source>
        <strain evidence="3">CGMCC 1.8884</strain>
    </source>
</reference>
<organism evidence="1 4">
    <name type="scientific">Deinococcus wulumuqiensis</name>
    <dbReference type="NCBI Taxonomy" id="980427"/>
    <lineage>
        <taxon>Bacteria</taxon>
        <taxon>Thermotogati</taxon>
        <taxon>Deinococcota</taxon>
        <taxon>Deinococci</taxon>
        <taxon>Deinococcales</taxon>
        <taxon>Deinococcaceae</taxon>
        <taxon>Deinococcus</taxon>
    </lineage>
</organism>
<accession>A0AAV4K702</accession>
<comment type="caution">
    <text evidence="1">The sequence shown here is derived from an EMBL/GenBank/DDBJ whole genome shotgun (WGS) entry which is preliminary data.</text>
</comment>
<gene>
    <name evidence="2" type="ORF">GCM10008021_11870</name>
    <name evidence="1" type="ORF">GCM10010914_16690</name>
</gene>
<dbReference type="Proteomes" id="UP000630135">
    <property type="component" value="Unassembled WGS sequence"/>
</dbReference>
<name>A0AAV4K702_9DEIO</name>
<reference evidence="2" key="1">
    <citation type="journal article" date="2014" name="Int. J. Syst. Evol. Microbiol.">
        <title>Complete genome of a new Firmicutes species belonging to the dominant human colonic microbiota ('Ruminococcus bicirculans') reveals two chromosomes and a selective capacity to utilize plant glucans.</title>
        <authorList>
            <consortium name="NISC Comparative Sequencing Program"/>
            <person name="Wegmann U."/>
            <person name="Louis P."/>
            <person name="Goesmann A."/>
            <person name="Henrissat B."/>
            <person name="Duncan S.H."/>
            <person name="Flint H.J."/>
        </authorList>
    </citation>
    <scope>NUCLEOTIDE SEQUENCE</scope>
    <source>
        <strain evidence="2">CGMCC 1.8884</strain>
    </source>
</reference>
<evidence type="ECO:0000313" key="3">
    <source>
        <dbReference type="Proteomes" id="UP000630135"/>
    </source>
</evidence>
<evidence type="ECO:0000313" key="4">
    <source>
        <dbReference type="Proteomes" id="UP000652720"/>
    </source>
</evidence>
<proteinExistence type="predicted"/>
<dbReference type="EMBL" id="BMMA01000013">
    <property type="protein sequence ID" value="GGI83098.1"/>
    <property type="molecule type" value="Genomic_DNA"/>
</dbReference>
<evidence type="ECO:0000313" key="2">
    <source>
        <dbReference type="EMBL" id="GGP29536.1"/>
    </source>
</evidence>
<dbReference type="EMBL" id="BMLZ01000011">
    <property type="protein sequence ID" value="GGP29536.1"/>
    <property type="molecule type" value="Genomic_DNA"/>
</dbReference>
<reference evidence="1" key="4">
    <citation type="submission" date="2023-08" db="EMBL/GenBank/DDBJ databases">
        <authorList>
            <person name="Sun Q."/>
            <person name="Zhou Y."/>
        </authorList>
    </citation>
    <scope>NUCLEOTIDE SEQUENCE</scope>
    <source>
        <strain evidence="2">CGMCC 1.8884</strain>
        <strain evidence="1">CGMCC 1.8885</strain>
    </source>
</reference>
<dbReference type="AlphaFoldDB" id="A0AAV4K702"/>
<reference evidence="1" key="2">
    <citation type="journal article" date="2014" name="Int. J. Syst. Evol. Microbiol.">
        <title>Complete genome sequence of Corynebacterium casei LMG S-19264T (=DSM 44701T), isolated from a smear-ripened cheese.</title>
        <authorList>
            <consortium name="US DOE Joint Genome Institute (JGI-PGF)"/>
            <person name="Walter F."/>
            <person name="Albersmeier A."/>
            <person name="Kalinowski J."/>
            <person name="Ruckert C."/>
        </authorList>
    </citation>
    <scope>NUCLEOTIDE SEQUENCE</scope>
    <source>
        <strain evidence="1">CGMCC 1.8885</strain>
    </source>
</reference>
<evidence type="ECO:0000313" key="1">
    <source>
        <dbReference type="EMBL" id="GGI83098.1"/>
    </source>
</evidence>